<dbReference type="HOGENOM" id="CLU_042960_0_1_1"/>
<keyword evidence="3" id="KW-1185">Reference proteome</keyword>
<evidence type="ECO:0000256" key="1">
    <source>
        <dbReference type="SAM" id="Phobius"/>
    </source>
</evidence>
<reference evidence="3" key="1">
    <citation type="submission" date="2011-07" db="EMBL/GenBank/DDBJ databases">
        <authorList>
            <consortium name="Caenorhabditis brenneri Sequencing and Analysis Consortium"/>
            <person name="Wilson R.K."/>
        </authorList>
    </citation>
    <scope>NUCLEOTIDE SEQUENCE [LARGE SCALE GENOMIC DNA]</scope>
    <source>
        <strain evidence="3">PB2801</strain>
    </source>
</reference>
<dbReference type="InParanoid" id="G0N917"/>
<dbReference type="OrthoDB" id="5804566at2759"/>
<dbReference type="AlphaFoldDB" id="G0N917"/>
<dbReference type="PANTHER" id="PTHR22941">
    <property type="entry name" value="SERPENTINE RECEPTOR"/>
    <property type="match status" value="1"/>
</dbReference>
<protein>
    <submittedName>
        <fullName evidence="2">CBN-SRH-44 protein</fullName>
    </submittedName>
</protein>
<feature type="transmembrane region" description="Helical" evidence="1">
    <location>
        <begin position="100"/>
        <end position="121"/>
    </location>
</feature>
<feature type="transmembrane region" description="Helical" evidence="1">
    <location>
        <begin position="202"/>
        <end position="227"/>
    </location>
</feature>
<dbReference type="InterPro" id="IPR053220">
    <property type="entry name" value="Nematode_rcpt-like_serp_H"/>
</dbReference>
<organism evidence="3">
    <name type="scientific">Caenorhabditis brenneri</name>
    <name type="common">Nematode worm</name>
    <dbReference type="NCBI Taxonomy" id="135651"/>
    <lineage>
        <taxon>Eukaryota</taxon>
        <taxon>Metazoa</taxon>
        <taxon>Ecdysozoa</taxon>
        <taxon>Nematoda</taxon>
        <taxon>Chromadorea</taxon>
        <taxon>Rhabditida</taxon>
        <taxon>Rhabditina</taxon>
        <taxon>Rhabditomorpha</taxon>
        <taxon>Rhabditoidea</taxon>
        <taxon>Rhabditidae</taxon>
        <taxon>Peloderinae</taxon>
        <taxon>Caenorhabditis</taxon>
    </lineage>
</organism>
<gene>
    <name evidence="2" type="primary">Cbn-srh-44</name>
    <name evidence="2" type="ORF">CAEBREN_08371</name>
</gene>
<accession>G0N917</accession>
<dbReference type="Proteomes" id="UP000008068">
    <property type="component" value="Unassembled WGS sequence"/>
</dbReference>
<sequence>MNTLTDCHGKELFFENRTIFQISSHIISLMFLPVNCWGIYCIVKKTPKHMNPVKIHLLNLHIWSTLFDLMCGSMITPYFFFPTLSGSPSGMLTHLGVPTLIQICLTFCNFGGLCSAIIYVFENRQYVLCENTNRFRLGNPTARVAYYSFVFAYCCLSIYPFSWNIPEQQSAKQRILDIIPCPNAEFFSENTYVFKGPEDTSAFGYFGLCFTIFLSSQISFFGGTCFYMLYALDIVTLSPYSKQLQRKFFITICIQIFIPMWVVVLPLSYFLGSLFTGYYNQSLNNLTSICFSCHGFISTVCLLIMNPPYREATLKKILFSFCFPNIQKRLVDCSRRAQTSFIVTTVSK</sequence>
<evidence type="ECO:0000313" key="3">
    <source>
        <dbReference type="Proteomes" id="UP000008068"/>
    </source>
</evidence>
<feature type="transmembrane region" description="Helical" evidence="1">
    <location>
        <begin position="22"/>
        <end position="43"/>
    </location>
</feature>
<dbReference type="OMA" id="SWNIPEQ"/>
<feature type="transmembrane region" description="Helical" evidence="1">
    <location>
        <begin position="144"/>
        <end position="162"/>
    </location>
</feature>
<keyword evidence="1" id="KW-0472">Membrane</keyword>
<dbReference type="InterPro" id="IPR019422">
    <property type="entry name" value="7TM_GPCR_serpentine_rcpt_Srh"/>
</dbReference>
<feature type="transmembrane region" description="Helical" evidence="1">
    <location>
        <begin position="55"/>
        <end position="80"/>
    </location>
</feature>
<feature type="transmembrane region" description="Helical" evidence="1">
    <location>
        <begin position="283"/>
        <end position="305"/>
    </location>
</feature>
<proteinExistence type="predicted"/>
<dbReference type="Pfam" id="PF10318">
    <property type="entry name" value="7TM_GPCR_Srh"/>
    <property type="match status" value="1"/>
</dbReference>
<keyword evidence="1" id="KW-0812">Transmembrane</keyword>
<dbReference type="eggNOG" id="ENOG502SY7B">
    <property type="taxonomic scope" value="Eukaryota"/>
</dbReference>
<dbReference type="PANTHER" id="PTHR22941:SF7">
    <property type="entry name" value="SERPENTINE RECEPTOR, CLASS H"/>
    <property type="match status" value="1"/>
</dbReference>
<name>G0N917_CAEBE</name>
<keyword evidence="1" id="KW-1133">Transmembrane helix</keyword>
<dbReference type="EMBL" id="GL379851">
    <property type="protein sequence ID" value="EGT55571.1"/>
    <property type="molecule type" value="Genomic_DNA"/>
</dbReference>
<feature type="transmembrane region" description="Helical" evidence="1">
    <location>
        <begin position="248"/>
        <end position="271"/>
    </location>
</feature>
<evidence type="ECO:0000313" key="2">
    <source>
        <dbReference type="EMBL" id="EGT55571.1"/>
    </source>
</evidence>